<evidence type="ECO:0000256" key="4">
    <source>
        <dbReference type="ARBA" id="ARBA00022679"/>
    </source>
</evidence>
<evidence type="ECO:0000256" key="1">
    <source>
        <dbReference type="ARBA" id="ARBA00004323"/>
    </source>
</evidence>
<dbReference type="Pfam" id="PF01762">
    <property type="entry name" value="Galactosyl_T"/>
    <property type="match status" value="1"/>
</dbReference>
<evidence type="ECO:0000256" key="8">
    <source>
        <dbReference type="ARBA" id="ARBA00023034"/>
    </source>
</evidence>
<evidence type="ECO:0000256" key="10">
    <source>
        <dbReference type="RuleBase" id="RU363063"/>
    </source>
</evidence>
<dbReference type="PANTHER" id="PTHR11214">
    <property type="entry name" value="BETA-1,3-N-ACETYLGLUCOSAMINYLTRANSFERASE"/>
    <property type="match status" value="1"/>
</dbReference>
<evidence type="ECO:0000313" key="11">
    <source>
        <dbReference type="EMBL" id="MXU98644.1"/>
    </source>
</evidence>
<keyword evidence="8 10" id="KW-0333">Golgi apparatus</keyword>
<evidence type="ECO:0000256" key="6">
    <source>
        <dbReference type="ARBA" id="ARBA00022968"/>
    </source>
</evidence>
<comment type="similarity">
    <text evidence="2 10">Belongs to the glycosyltransferase 31 family.</text>
</comment>
<dbReference type="PANTHER" id="PTHR11214:SF334">
    <property type="entry name" value="HEXOSYLTRANSFERASE"/>
    <property type="match status" value="1"/>
</dbReference>
<dbReference type="EC" id="2.4.1.-" evidence="10"/>
<accession>A0A6B0VA40</accession>
<keyword evidence="6" id="KW-0735">Signal-anchor</keyword>
<dbReference type="GO" id="GO:0016758">
    <property type="term" value="F:hexosyltransferase activity"/>
    <property type="evidence" value="ECO:0007669"/>
    <property type="project" value="InterPro"/>
</dbReference>
<evidence type="ECO:0000256" key="9">
    <source>
        <dbReference type="ARBA" id="ARBA00023136"/>
    </source>
</evidence>
<proteinExistence type="inferred from homology"/>
<dbReference type="GO" id="GO:0000139">
    <property type="term" value="C:Golgi membrane"/>
    <property type="evidence" value="ECO:0007669"/>
    <property type="project" value="UniProtKB-SubCell"/>
</dbReference>
<dbReference type="EMBL" id="GIFC01016561">
    <property type="protein sequence ID" value="MXU98644.1"/>
    <property type="molecule type" value="Transcribed_RNA"/>
</dbReference>
<keyword evidence="5" id="KW-0812">Transmembrane</keyword>
<keyword evidence="9" id="KW-0472">Membrane</keyword>
<evidence type="ECO:0000256" key="3">
    <source>
        <dbReference type="ARBA" id="ARBA00022676"/>
    </source>
</evidence>
<dbReference type="GO" id="GO:0006493">
    <property type="term" value="P:protein O-linked glycosylation"/>
    <property type="evidence" value="ECO:0007669"/>
    <property type="project" value="TreeGrafter"/>
</dbReference>
<dbReference type="FunFam" id="3.90.550.50:FF:000074">
    <property type="entry name" value="Hexosyltransferase"/>
    <property type="match status" value="1"/>
</dbReference>
<sequence length="351" mass="40027">MWSFRKRRAVRQLTVSLALLAFLTGATYLCIQGRTELGDINSSLSSPGRVLQSLPLKVFPKRRIYARPFDYIIKSRHLCLGNDTTPPRVDYLFMVFSAVGNAGHRSAIRETWGRDVKLHPDTRMAFLLGATNDSRLQSSVQSESSVHADIIQESFMDAYRNVTLKSIMMLRWASTFCRHARFVVKVDDDTYLNAANFFATMASRPPDAIYGRLFARSEPIRDPTNKWYVSFEEYSESSYPSYVAGSAYVVGRLVVETLYRATGHVKPFPIEDAYITGSCAESAGVRRVGHSGFNSLKMESLCELKNAVSSHYTLPKEMYAIRDQLRRTELVCYRLLFNFAYYCYCRTWPST</sequence>
<comment type="subcellular location">
    <subcellularLocation>
        <location evidence="1 10">Golgi apparatus membrane</location>
        <topology evidence="1 10">Single-pass type II membrane protein</topology>
    </subcellularLocation>
</comment>
<dbReference type="InterPro" id="IPR002659">
    <property type="entry name" value="Glyco_trans_31"/>
</dbReference>
<dbReference type="Gene3D" id="3.90.550.50">
    <property type="match status" value="1"/>
</dbReference>
<evidence type="ECO:0000256" key="5">
    <source>
        <dbReference type="ARBA" id="ARBA00022692"/>
    </source>
</evidence>
<evidence type="ECO:0000256" key="7">
    <source>
        <dbReference type="ARBA" id="ARBA00022989"/>
    </source>
</evidence>
<evidence type="ECO:0000256" key="2">
    <source>
        <dbReference type="ARBA" id="ARBA00008661"/>
    </source>
</evidence>
<reference evidence="11" key="1">
    <citation type="submission" date="2019-12" db="EMBL/GenBank/DDBJ databases">
        <title>An insight into the sialome of adult female Ixodes ricinus ticks feeding for 6 days.</title>
        <authorList>
            <person name="Perner J."/>
            <person name="Ribeiro J.M.C."/>
        </authorList>
    </citation>
    <scope>NUCLEOTIDE SEQUENCE</scope>
    <source>
        <strain evidence="11">Semi-engorged</strain>
        <tissue evidence="11">Salivary glands</tissue>
    </source>
</reference>
<organism evidence="11">
    <name type="scientific">Ixodes ricinus</name>
    <name type="common">Common tick</name>
    <name type="synonym">Acarus ricinus</name>
    <dbReference type="NCBI Taxonomy" id="34613"/>
    <lineage>
        <taxon>Eukaryota</taxon>
        <taxon>Metazoa</taxon>
        <taxon>Ecdysozoa</taxon>
        <taxon>Arthropoda</taxon>
        <taxon>Chelicerata</taxon>
        <taxon>Arachnida</taxon>
        <taxon>Acari</taxon>
        <taxon>Parasitiformes</taxon>
        <taxon>Ixodida</taxon>
        <taxon>Ixodoidea</taxon>
        <taxon>Ixodidae</taxon>
        <taxon>Ixodinae</taxon>
        <taxon>Ixodes</taxon>
    </lineage>
</organism>
<name>A0A6B0VA40_IXORI</name>
<keyword evidence="7" id="KW-1133">Transmembrane helix</keyword>
<protein>
    <recommendedName>
        <fullName evidence="10">Hexosyltransferase</fullName>
        <ecNumber evidence="10">2.4.1.-</ecNumber>
    </recommendedName>
</protein>
<dbReference type="AlphaFoldDB" id="A0A6B0VA40"/>
<keyword evidence="3 10" id="KW-0328">Glycosyltransferase</keyword>
<keyword evidence="4 11" id="KW-0808">Transferase</keyword>